<gene>
    <name evidence="3" type="ORF">CJ203_00300</name>
</gene>
<dbReference type="GO" id="GO:0047617">
    <property type="term" value="F:fatty acyl-CoA hydrolase activity"/>
    <property type="evidence" value="ECO:0007669"/>
    <property type="project" value="TreeGrafter"/>
</dbReference>
<keyword evidence="4" id="KW-1185">Reference proteome</keyword>
<name>A0A2N6T7R5_9CORY</name>
<keyword evidence="1" id="KW-0812">Transmembrane</keyword>
<dbReference type="AlphaFoldDB" id="A0A2N6T7R5"/>
<dbReference type="InterPro" id="IPR029058">
    <property type="entry name" value="AB_hydrolase_fold"/>
</dbReference>
<evidence type="ECO:0000313" key="4">
    <source>
        <dbReference type="Proteomes" id="UP000235836"/>
    </source>
</evidence>
<dbReference type="PANTHER" id="PTHR10824:SF4">
    <property type="entry name" value="ACYL-COENZYME A THIOESTERASE 1-LIKE"/>
    <property type="match status" value="1"/>
</dbReference>
<comment type="caution">
    <text evidence="3">The sequence shown here is derived from an EMBL/GenBank/DDBJ whole genome shotgun (WGS) entry which is preliminary data.</text>
</comment>
<feature type="transmembrane region" description="Helical" evidence="1">
    <location>
        <begin position="20"/>
        <end position="41"/>
    </location>
</feature>
<keyword evidence="1" id="KW-1133">Transmembrane helix</keyword>
<keyword evidence="3" id="KW-0378">Hydrolase</keyword>
<protein>
    <submittedName>
        <fullName evidence="3">Acyl-CoA thioester hydrolase</fullName>
    </submittedName>
</protein>
<evidence type="ECO:0000259" key="2">
    <source>
        <dbReference type="Pfam" id="PF08840"/>
    </source>
</evidence>
<dbReference type="Gene3D" id="3.40.50.1820">
    <property type="entry name" value="alpha/beta hydrolase"/>
    <property type="match status" value="1"/>
</dbReference>
<evidence type="ECO:0000313" key="3">
    <source>
        <dbReference type="EMBL" id="PMC65364.1"/>
    </source>
</evidence>
<dbReference type="GO" id="GO:0006631">
    <property type="term" value="P:fatty acid metabolic process"/>
    <property type="evidence" value="ECO:0007669"/>
    <property type="project" value="TreeGrafter"/>
</dbReference>
<evidence type="ECO:0000256" key="1">
    <source>
        <dbReference type="SAM" id="Phobius"/>
    </source>
</evidence>
<dbReference type="EMBL" id="PNHG01000001">
    <property type="protein sequence ID" value="PMC65364.1"/>
    <property type="molecule type" value="Genomic_DNA"/>
</dbReference>
<proteinExistence type="predicted"/>
<dbReference type="SUPFAM" id="SSF53474">
    <property type="entry name" value="alpha/beta-Hydrolases"/>
    <property type="match status" value="1"/>
</dbReference>
<dbReference type="InterPro" id="IPR014940">
    <property type="entry name" value="BAAT_C"/>
</dbReference>
<dbReference type="Pfam" id="PF08840">
    <property type="entry name" value="BAAT_C"/>
    <property type="match status" value="1"/>
</dbReference>
<organism evidence="3 4">
    <name type="scientific">Corynebacterium tuscaniense</name>
    <dbReference type="NCBI Taxonomy" id="302449"/>
    <lineage>
        <taxon>Bacteria</taxon>
        <taxon>Bacillati</taxon>
        <taxon>Actinomycetota</taxon>
        <taxon>Actinomycetes</taxon>
        <taxon>Mycobacteriales</taxon>
        <taxon>Corynebacteriaceae</taxon>
        <taxon>Corynebacterium</taxon>
    </lineage>
</organism>
<feature type="domain" description="BAAT/Acyl-CoA thioester hydrolase C-terminal" evidence="2">
    <location>
        <begin position="136"/>
        <end position="307"/>
    </location>
</feature>
<keyword evidence="1" id="KW-0472">Membrane</keyword>
<sequence>MGPAFCKIGPMKALKIIGKIVLWGLAIILVLALVVVGLRAYNGNKYPITHSMPEGMSSDKSSYETSEHITAIEGDYLNGFHFRPADKKHSGVVVIYGGSEGSPDYSRAKQLFDAGYEVLSLFFFGQPNQKPTLANVPLEQFDEVTAYIDEHVEDASPVTVIGTSKGAEFAELFAAHGYPVDNVVAFAPGHYSYSGLDFTGDKDFPSFTDKGEVVEYASFRKASISSGAKMLWDMATSYPVSYRATYESAADNASDGARIDLSDFDGNVLLFAGEADQMWQADVAARALAEQGSNIEAHVYPDAGHAFFPDAEKLPNGWQFMLGGTAEGNRAAHEASEKTLHERLAEWHG</sequence>
<dbReference type="Proteomes" id="UP000235836">
    <property type="component" value="Unassembled WGS sequence"/>
</dbReference>
<dbReference type="GO" id="GO:0006637">
    <property type="term" value="P:acyl-CoA metabolic process"/>
    <property type="evidence" value="ECO:0007669"/>
    <property type="project" value="TreeGrafter"/>
</dbReference>
<dbReference type="PANTHER" id="PTHR10824">
    <property type="entry name" value="ACYL-COENZYME A THIOESTERASE-RELATED"/>
    <property type="match status" value="1"/>
</dbReference>
<accession>A0A2N6T7R5</accession>
<reference evidence="3 4" key="1">
    <citation type="submission" date="2017-09" db="EMBL/GenBank/DDBJ databases">
        <title>Bacterial strain isolated from the female urinary microbiota.</title>
        <authorList>
            <person name="Thomas-White K."/>
            <person name="Kumar N."/>
            <person name="Forster S."/>
            <person name="Putonti C."/>
            <person name="Lawley T."/>
            <person name="Wolfe A.J."/>
        </authorList>
    </citation>
    <scope>NUCLEOTIDE SEQUENCE [LARGE SCALE GENOMIC DNA]</scope>
    <source>
        <strain evidence="3 4">UMB0792</strain>
    </source>
</reference>